<dbReference type="PROSITE" id="PS52015">
    <property type="entry name" value="TONB_CTD"/>
    <property type="match status" value="1"/>
</dbReference>
<dbReference type="AlphaFoldDB" id="A0A5B9QJ46"/>
<comment type="subcellular location">
    <subcellularLocation>
        <location evidence="1">Cell inner membrane</location>
        <topology evidence="1">Single-pass membrane protein</topology>
        <orientation evidence="1">Periplasmic side</orientation>
    </subcellularLocation>
</comment>
<dbReference type="GO" id="GO:0005886">
    <property type="term" value="C:plasma membrane"/>
    <property type="evidence" value="ECO:0007669"/>
    <property type="project" value="UniProtKB-SubCell"/>
</dbReference>
<proteinExistence type="inferred from homology"/>
<accession>A0A5B9QJ46</accession>
<evidence type="ECO:0000313" key="13">
    <source>
        <dbReference type="Proteomes" id="UP000325286"/>
    </source>
</evidence>
<dbReference type="OrthoDB" id="9792439at2"/>
<keyword evidence="7" id="KW-0653">Protein transport</keyword>
<evidence type="ECO:0000256" key="9">
    <source>
        <dbReference type="ARBA" id="ARBA00023136"/>
    </source>
</evidence>
<evidence type="ECO:0000256" key="4">
    <source>
        <dbReference type="ARBA" id="ARBA00022475"/>
    </source>
</evidence>
<dbReference type="Pfam" id="PF03544">
    <property type="entry name" value="TonB_C"/>
    <property type="match status" value="1"/>
</dbReference>
<dbReference type="Proteomes" id="UP000325286">
    <property type="component" value="Chromosome"/>
</dbReference>
<sequence>MNLPLRSTCISLLIHAIAAATLWCLPLTIYERFRPTGQQRVTAISLRLASPPAPNVSATTLTLSRVDPVSQAEPLPPERAQSLTPTVPARADVPMRPADLPASVQAPPTPEFVSVRRPPPPELPEVKTQQQETLPRRMASQSTPPSVDIVPLAQAVGLEPKTPADFSANRPPQYPASAVRQRLEGTVTLRLRVDLEGKVVEVEILKSSGHQTLDMAAAEAVQQWQGKPAQRFGRSIASEEILPVRFRL</sequence>
<reference evidence="12 13" key="1">
    <citation type="submission" date="2019-08" db="EMBL/GenBank/DDBJ databases">
        <title>Deep-cultivation of Planctomycetes and their phenomic and genomic characterization uncovers novel biology.</title>
        <authorList>
            <person name="Wiegand S."/>
            <person name="Jogler M."/>
            <person name="Boedeker C."/>
            <person name="Pinto D."/>
            <person name="Vollmers J."/>
            <person name="Rivas-Marin E."/>
            <person name="Kohn T."/>
            <person name="Peeters S.H."/>
            <person name="Heuer A."/>
            <person name="Rast P."/>
            <person name="Oberbeckmann S."/>
            <person name="Bunk B."/>
            <person name="Jeske O."/>
            <person name="Meyerdierks A."/>
            <person name="Storesund J.E."/>
            <person name="Kallscheuer N."/>
            <person name="Luecker S."/>
            <person name="Lage O.M."/>
            <person name="Pohl T."/>
            <person name="Merkel B.J."/>
            <person name="Hornburger P."/>
            <person name="Mueller R.-W."/>
            <person name="Bruemmer F."/>
            <person name="Labrenz M."/>
            <person name="Spormann A.M."/>
            <person name="Op den Camp H."/>
            <person name="Overmann J."/>
            <person name="Amann R."/>
            <person name="Jetten M.S.M."/>
            <person name="Mascher T."/>
            <person name="Medema M.H."/>
            <person name="Devos D.P."/>
            <person name="Kaster A.-K."/>
            <person name="Ovreas L."/>
            <person name="Rohde M."/>
            <person name="Galperin M.Y."/>
            <person name="Jogler C."/>
        </authorList>
    </citation>
    <scope>NUCLEOTIDE SEQUENCE [LARGE SCALE GENOMIC DNA]</scope>
    <source>
        <strain evidence="12 13">UC8</strain>
    </source>
</reference>
<feature type="domain" description="TonB C-terminal" evidence="11">
    <location>
        <begin position="159"/>
        <end position="248"/>
    </location>
</feature>
<evidence type="ECO:0000313" key="12">
    <source>
        <dbReference type="EMBL" id="QEG38924.1"/>
    </source>
</evidence>
<keyword evidence="3" id="KW-0813">Transport</keyword>
<feature type="compositionally biased region" description="Polar residues" evidence="10">
    <location>
        <begin position="127"/>
        <end position="145"/>
    </location>
</feature>
<keyword evidence="6" id="KW-0812">Transmembrane</keyword>
<dbReference type="Gene3D" id="3.30.1150.10">
    <property type="match status" value="1"/>
</dbReference>
<evidence type="ECO:0000256" key="10">
    <source>
        <dbReference type="SAM" id="MobiDB-lite"/>
    </source>
</evidence>
<evidence type="ECO:0000256" key="5">
    <source>
        <dbReference type="ARBA" id="ARBA00022519"/>
    </source>
</evidence>
<evidence type="ECO:0000256" key="8">
    <source>
        <dbReference type="ARBA" id="ARBA00022989"/>
    </source>
</evidence>
<keyword evidence="8" id="KW-1133">Transmembrane helix</keyword>
<evidence type="ECO:0000256" key="6">
    <source>
        <dbReference type="ARBA" id="ARBA00022692"/>
    </source>
</evidence>
<protein>
    <submittedName>
        <fullName evidence="12">Transport protein TonB</fullName>
    </submittedName>
</protein>
<dbReference type="GO" id="GO:0015031">
    <property type="term" value="P:protein transport"/>
    <property type="evidence" value="ECO:0007669"/>
    <property type="project" value="UniProtKB-KW"/>
</dbReference>
<evidence type="ECO:0000256" key="7">
    <source>
        <dbReference type="ARBA" id="ARBA00022927"/>
    </source>
</evidence>
<dbReference type="EMBL" id="CP042914">
    <property type="protein sequence ID" value="QEG38924.1"/>
    <property type="molecule type" value="Genomic_DNA"/>
</dbReference>
<dbReference type="PANTHER" id="PTHR33446">
    <property type="entry name" value="PROTEIN TONB-RELATED"/>
    <property type="match status" value="1"/>
</dbReference>
<gene>
    <name evidence="12" type="ORF">UC8_08830</name>
</gene>
<dbReference type="GO" id="GO:0055085">
    <property type="term" value="P:transmembrane transport"/>
    <property type="evidence" value="ECO:0007669"/>
    <property type="project" value="InterPro"/>
</dbReference>
<keyword evidence="9" id="KW-0472">Membrane</keyword>
<keyword evidence="13" id="KW-1185">Reference proteome</keyword>
<dbReference type="SUPFAM" id="SSF74653">
    <property type="entry name" value="TolA/TonB C-terminal domain"/>
    <property type="match status" value="1"/>
</dbReference>
<keyword evidence="5" id="KW-0997">Cell inner membrane</keyword>
<dbReference type="KEGG" id="rul:UC8_08830"/>
<feature type="region of interest" description="Disordered" evidence="10">
    <location>
        <begin position="61"/>
        <end position="145"/>
    </location>
</feature>
<dbReference type="NCBIfam" id="TIGR01352">
    <property type="entry name" value="tonB_Cterm"/>
    <property type="match status" value="1"/>
</dbReference>
<dbReference type="RefSeq" id="WP_068140546.1">
    <property type="nucleotide sequence ID" value="NZ_CP042914.1"/>
</dbReference>
<dbReference type="InterPro" id="IPR051045">
    <property type="entry name" value="TonB-dependent_transducer"/>
</dbReference>
<evidence type="ECO:0000256" key="3">
    <source>
        <dbReference type="ARBA" id="ARBA00022448"/>
    </source>
</evidence>
<evidence type="ECO:0000256" key="1">
    <source>
        <dbReference type="ARBA" id="ARBA00004383"/>
    </source>
</evidence>
<keyword evidence="4" id="KW-1003">Cell membrane</keyword>
<dbReference type="InterPro" id="IPR006260">
    <property type="entry name" value="TonB/TolA_C"/>
</dbReference>
<organism evidence="12 13">
    <name type="scientific">Roseimaritima ulvae</name>
    <dbReference type="NCBI Taxonomy" id="980254"/>
    <lineage>
        <taxon>Bacteria</taxon>
        <taxon>Pseudomonadati</taxon>
        <taxon>Planctomycetota</taxon>
        <taxon>Planctomycetia</taxon>
        <taxon>Pirellulales</taxon>
        <taxon>Pirellulaceae</taxon>
        <taxon>Roseimaritima</taxon>
    </lineage>
</organism>
<evidence type="ECO:0000256" key="2">
    <source>
        <dbReference type="ARBA" id="ARBA00006555"/>
    </source>
</evidence>
<name>A0A5B9QJ46_9BACT</name>
<evidence type="ECO:0000259" key="11">
    <source>
        <dbReference type="PROSITE" id="PS52015"/>
    </source>
</evidence>
<comment type="similarity">
    <text evidence="2">Belongs to the TonB family.</text>
</comment>
<dbReference type="InterPro" id="IPR037682">
    <property type="entry name" value="TonB_C"/>
</dbReference>